<accession>A0A7W3U1L5</accession>
<organism evidence="1 2">
    <name type="scientific">Marilutibacter penaei</name>
    <dbReference type="NCBI Taxonomy" id="2759900"/>
    <lineage>
        <taxon>Bacteria</taxon>
        <taxon>Pseudomonadati</taxon>
        <taxon>Pseudomonadota</taxon>
        <taxon>Gammaproteobacteria</taxon>
        <taxon>Lysobacterales</taxon>
        <taxon>Lysobacteraceae</taxon>
        <taxon>Marilutibacter</taxon>
    </lineage>
</organism>
<dbReference type="GO" id="GO:0016740">
    <property type="term" value="F:transferase activity"/>
    <property type="evidence" value="ECO:0007669"/>
    <property type="project" value="UniProtKB-KW"/>
</dbReference>
<dbReference type="SUPFAM" id="SSF54637">
    <property type="entry name" value="Thioesterase/thiol ester dehydrase-isomerase"/>
    <property type="match status" value="1"/>
</dbReference>
<reference evidence="1 2" key="1">
    <citation type="submission" date="2020-07" db="EMBL/GenBank/DDBJ databases">
        <authorList>
            <person name="Xu S."/>
            <person name="Li A."/>
        </authorList>
    </citation>
    <scope>NUCLEOTIDE SEQUENCE [LARGE SCALE GENOMIC DNA]</scope>
    <source>
        <strain evidence="1 2">SG-8</strain>
    </source>
</reference>
<dbReference type="Gene3D" id="3.10.129.10">
    <property type="entry name" value="Hotdog Thioesterase"/>
    <property type="match status" value="1"/>
</dbReference>
<proteinExistence type="predicted"/>
<dbReference type="Pfam" id="PF22817">
    <property type="entry name" value="ApeP-like"/>
    <property type="match status" value="1"/>
</dbReference>
<keyword evidence="1" id="KW-0808">Transferase</keyword>
<evidence type="ECO:0000313" key="2">
    <source>
        <dbReference type="Proteomes" id="UP000552587"/>
    </source>
</evidence>
<dbReference type="Proteomes" id="UP000552587">
    <property type="component" value="Unassembled WGS sequence"/>
</dbReference>
<protein>
    <submittedName>
        <fullName evidence="1">Phosphotransferase</fullName>
    </submittedName>
</protein>
<dbReference type="AlphaFoldDB" id="A0A7W3U1L5"/>
<dbReference type="InterPro" id="IPR016776">
    <property type="entry name" value="ApeP-like_dehydratase"/>
</dbReference>
<dbReference type="RefSeq" id="WP_182668020.1">
    <property type="nucleotide sequence ID" value="NZ_JACHTE010000001.1"/>
</dbReference>
<name>A0A7W3U1L5_9GAMM</name>
<dbReference type="InterPro" id="IPR029069">
    <property type="entry name" value="HotDog_dom_sf"/>
</dbReference>
<comment type="caution">
    <text evidence="1">The sequence shown here is derived from an EMBL/GenBank/DDBJ whole genome shotgun (WGS) entry which is preliminary data.</text>
</comment>
<dbReference type="EMBL" id="JACHTE010000001">
    <property type="protein sequence ID" value="MBB1087247.1"/>
    <property type="molecule type" value="Genomic_DNA"/>
</dbReference>
<sequence length="145" mass="15575">MSAPATLDRAGILARIPHQGRMCLWDAVEGWDATHVCLSTLRHREVDHPLRHHGQFSAVHLCEFGAQGMAVHGGLLAEAGAPPRPGRLVALRDVRLQVARIDDLAGPLVGEATLMANGEASQLYRFRILHAGVEIATGRATVALL</sequence>
<gene>
    <name evidence="1" type="ORF">H4F99_01955</name>
</gene>
<evidence type="ECO:0000313" key="1">
    <source>
        <dbReference type="EMBL" id="MBB1087247.1"/>
    </source>
</evidence>
<keyword evidence="2" id="KW-1185">Reference proteome</keyword>